<sequence>MDANHPTFPEIDGWSETRWIGTWSPESQCGLWLHVGRCREDLDLWWVQTNVYLPGGRLIVSRSWCRTGQGPLVLDGNLRLSTDEEFQRFSLAFDGAGELCTTAELAEKTAGAGIAVPFRVELSAEAAAPPFDPFGGHGNGEAWASRHTQQTYTTTGTVTFEGTSLELDGVGYIDHSSGPRSFAGVGSHVFVNAVLPDMSVHAMAVRGHDGEQQMVAGAVFTDSAESKIVAVDMPNLTDLVGGPHSFQLRIDSVDGQSTTLDVEIIHTLPVTITDRNDNLNGIGWDLPEDTLILTECVARVTAADGSVGYGQVERSMRRKDYLS</sequence>
<comment type="caution">
    <text evidence="4">The sequence shown here is derived from an EMBL/GenBank/DDBJ whole genome shotgun (WGS) entry which is preliminary data.</text>
</comment>
<protein>
    <recommendedName>
        <fullName evidence="6">AttH domain-containing protein</fullName>
    </recommendedName>
</protein>
<dbReference type="EMBL" id="BRZI01000006">
    <property type="protein sequence ID" value="GLD29522.1"/>
    <property type="molecule type" value="Genomic_DNA"/>
</dbReference>
<evidence type="ECO:0008006" key="6">
    <source>
        <dbReference type="Google" id="ProtNLM"/>
    </source>
</evidence>
<dbReference type="Proteomes" id="UP001165663">
    <property type="component" value="Unassembled WGS sequence"/>
</dbReference>
<evidence type="ECO:0000313" key="5">
    <source>
        <dbReference type="Proteomes" id="UP001064782"/>
    </source>
</evidence>
<dbReference type="GeneID" id="83627389"/>
<dbReference type="InterPro" id="IPR055493">
    <property type="entry name" value="DUF7065"/>
</dbReference>
<dbReference type="EMBL" id="BRXE01000001">
    <property type="protein sequence ID" value="GLB81057.1"/>
    <property type="molecule type" value="Genomic_DNA"/>
</dbReference>
<reference evidence="4" key="1">
    <citation type="submission" date="2022-08" db="EMBL/GenBank/DDBJ databases">
        <title>Mycobacterium kiyosense sp. nov., scotochromogenic slow-glowing species isolated from respiratory specimens.</title>
        <authorList>
            <person name="Fukano H."/>
            <person name="Kazumi Y."/>
            <person name="Sakagami N."/>
            <person name="Ato M."/>
            <person name="Mitarai S."/>
            <person name="Hoshino Y."/>
        </authorList>
    </citation>
    <scope>NUCLEOTIDE SEQUENCE</scope>
    <source>
        <strain evidence="4">1413</strain>
        <strain evidence="3">SRL2020-028</strain>
    </source>
</reference>
<organism evidence="4 5">
    <name type="scientific">Mycobacterium kiyosense</name>
    <dbReference type="NCBI Taxonomy" id="2871094"/>
    <lineage>
        <taxon>Bacteria</taxon>
        <taxon>Bacillati</taxon>
        <taxon>Actinomycetota</taxon>
        <taxon>Actinomycetes</taxon>
        <taxon>Mycobacteriales</taxon>
        <taxon>Mycobacteriaceae</taxon>
        <taxon>Mycobacterium</taxon>
    </lineage>
</organism>
<name>A0A9P3UYM7_9MYCO</name>
<dbReference type="Pfam" id="PF23212">
    <property type="entry name" value="DUF7064"/>
    <property type="match status" value="1"/>
</dbReference>
<dbReference type="RefSeq" id="WP_236977038.1">
    <property type="nucleotide sequence ID" value="NZ_BRXE01000001.1"/>
</dbReference>
<feature type="domain" description="DUF7065" evidence="2">
    <location>
        <begin position="95"/>
        <end position="180"/>
    </location>
</feature>
<accession>A0A9P3UYM7</accession>
<evidence type="ECO:0000313" key="4">
    <source>
        <dbReference type="EMBL" id="GLD29522.1"/>
    </source>
</evidence>
<dbReference type="InterPro" id="IPR055492">
    <property type="entry name" value="DUF7064"/>
</dbReference>
<gene>
    <name evidence="4" type="ORF">Mkiyose1413_14050</name>
    <name evidence="3" type="ORF">SRL2020028_03130</name>
</gene>
<evidence type="ECO:0000313" key="3">
    <source>
        <dbReference type="EMBL" id="GLB81057.1"/>
    </source>
</evidence>
<dbReference type="AlphaFoldDB" id="A0A9P3UYM7"/>
<evidence type="ECO:0000259" key="1">
    <source>
        <dbReference type="Pfam" id="PF23212"/>
    </source>
</evidence>
<keyword evidence="5" id="KW-1185">Reference proteome</keyword>
<feature type="domain" description="DUF7064" evidence="1">
    <location>
        <begin position="196"/>
        <end position="314"/>
    </location>
</feature>
<evidence type="ECO:0000259" key="2">
    <source>
        <dbReference type="Pfam" id="PF23213"/>
    </source>
</evidence>
<proteinExistence type="predicted"/>
<dbReference type="Pfam" id="PF23213">
    <property type="entry name" value="DUF7065"/>
    <property type="match status" value="1"/>
</dbReference>
<dbReference type="SUPFAM" id="SSF159245">
    <property type="entry name" value="AttH-like"/>
    <property type="match status" value="1"/>
</dbReference>
<dbReference type="Proteomes" id="UP001064782">
    <property type="component" value="Unassembled WGS sequence"/>
</dbReference>